<dbReference type="GO" id="GO:0003723">
    <property type="term" value="F:RNA binding"/>
    <property type="evidence" value="ECO:0007669"/>
    <property type="project" value="UniProtKB-UniRule"/>
</dbReference>
<evidence type="ECO:0000259" key="13">
    <source>
        <dbReference type="PROSITE" id="PS51959"/>
    </source>
</evidence>
<keyword evidence="8 11" id="KW-0694">RNA-binding</keyword>
<dbReference type="OrthoDB" id="430326at2759"/>
<dbReference type="PANTHER" id="PTHR12439:SF42">
    <property type="entry name" value="ENDORIBONUCLEASE-RELATED"/>
    <property type="match status" value="1"/>
</dbReference>
<evidence type="ECO:0000256" key="4">
    <source>
        <dbReference type="ARBA" id="ARBA00022722"/>
    </source>
</evidence>
<dbReference type="PANTHER" id="PTHR12439">
    <property type="entry name" value="PLACENTAL PROTEIN 11-RELATED"/>
    <property type="match status" value="1"/>
</dbReference>
<dbReference type="SUPFAM" id="SSF142877">
    <property type="entry name" value="EndoU-like"/>
    <property type="match status" value="2"/>
</dbReference>
<accession>A0A7I5EDJ8</accession>
<comment type="subunit">
    <text evidence="3 11">Monomer.</text>
</comment>
<evidence type="ECO:0000256" key="2">
    <source>
        <dbReference type="ARBA" id="ARBA00010168"/>
    </source>
</evidence>
<keyword evidence="10" id="KW-0456">Lyase</keyword>
<evidence type="ECO:0000256" key="5">
    <source>
        <dbReference type="ARBA" id="ARBA00022723"/>
    </source>
</evidence>
<dbReference type="InterPro" id="IPR039787">
    <property type="entry name" value="ENDOU"/>
</dbReference>
<dbReference type="PROSITE" id="PS51959">
    <property type="entry name" value="ENDOU"/>
    <property type="match status" value="2"/>
</dbReference>
<feature type="domain" description="EndoU" evidence="13">
    <location>
        <begin position="325"/>
        <end position="592"/>
    </location>
</feature>
<dbReference type="GO" id="GO:0004521">
    <property type="term" value="F:RNA endonuclease activity"/>
    <property type="evidence" value="ECO:0007669"/>
    <property type="project" value="UniProtKB-UniRule"/>
</dbReference>
<dbReference type="CDD" id="cd21159">
    <property type="entry name" value="XendoU"/>
    <property type="match status" value="2"/>
</dbReference>
<evidence type="ECO:0000256" key="7">
    <source>
        <dbReference type="ARBA" id="ARBA00022801"/>
    </source>
</evidence>
<evidence type="ECO:0000256" key="3">
    <source>
        <dbReference type="ARBA" id="ARBA00011245"/>
    </source>
</evidence>
<evidence type="ECO:0000256" key="9">
    <source>
        <dbReference type="ARBA" id="ARBA00023211"/>
    </source>
</evidence>
<evidence type="ECO:0000256" key="1">
    <source>
        <dbReference type="ARBA" id="ARBA00001936"/>
    </source>
</evidence>
<organism evidence="14 15">
    <name type="scientific">Haemonchus contortus</name>
    <name type="common">Barber pole worm</name>
    <dbReference type="NCBI Taxonomy" id="6289"/>
    <lineage>
        <taxon>Eukaryota</taxon>
        <taxon>Metazoa</taxon>
        <taxon>Ecdysozoa</taxon>
        <taxon>Nematoda</taxon>
        <taxon>Chromadorea</taxon>
        <taxon>Rhabditida</taxon>
        <taxon>Rhabditina</taxon>
        <taxon>Rhabditomorpha</taxon>
        <taxon>Strongyloidea</taxon>
        <taxon>Trichostrongylidae</taxon>
        <taxon>Haemonchus</taxon>
    </lineage>
</organism>
<dbReference type="GO" id="GO:0016829">
    <property type="term" value="F:lyase activity"/>
    <property type="evidence" value="ECO:0007669"/>
    <property type="project" value="UniProtKB-KW"/>
</dbReference>
<reference evidence="15" key="1">
    <citation type="submission" date="2020-12" db="UniProtKB">
        <authorList>
            <consortium name="WormBaseParasite"/>
        </authorList>
    </citation>
    <scope>IDENTIFICATION</scope>
    <source>
        <strain evidence="15">MHco3</strain>
    </source>
</reference>
<keyword evidence="7 11" id="KW-0378">Hydrolase</keyword>
<sequence length="592" mass="67396">MIARVLHIVLLLVGVCQGKLIPDREITEALNVLVSLDERLDGHAKINYQNMASRKDFTHDNAKEPLFTSVAQRALNGATYKAFKNLISFYNEPDVDVPETVTSDWEAAIDSFLDAVTNTTVMRSTKEFLTSKGVVSDDESFRNLLYTMWFTQYARGHAVGSSGFESVFSGEIRGNDVIRFNNWFRFYELETAGQVNYHGWYTREKNIEMSLQFEWNNWKAMDTSMLLNTSPEFEMAVYTICALGKGQCKMNIGRVQVQIFAKTIKQNDIVLIDHCYPGAASPAPSPAPTRRPTEKTRRPRPTEKPEPTGWPTERTRRPRPTEKPHGSDFQVLVDKMRAADVDKAGPGDLILHWGKKTQVGLENEQSNSDELFVYVNETLFERPVYATLIEVYKRKLFTPEVCGKEAEMNGFRKAQLQQVFDTWTSTEVFRLAADYLREKEFKYASDMKTLKEYLWNLWFGTYTRCRGPSGSSGWEHVFVGEWKGKTIDGHHDWVGYYLLQKADRVHYRGYYTYVDNLIGTVQYTWDNHVKPKGGFLIGTSPAFDFSLFSVCAILHPGSNGCRYKIDGHPLGVTSFKQSCSAGTCLATAYPTA</sequence>
<evidence type="ECO:0000256" key="8">
    <source>
        <dbReference type="ARBA" id="ARBA00022884"/>
    </source>
</evidence>
<dbReference type="InterPro" id="IPR037227">
    <property type="entry name" value="EndoU-like"/>
</dbReference>
<feature type="compositionally biased region" description="Basic and acidic residues" evidence="12">
    <location>
        <begin position="313"/>
        <end position="326"/>
    </location>
</feature>
<dbReference type="WBParaSite" id="HCON_00165110-00001">
    <property type="protein sequence ID" value="HCON_00165110-00001"/>
    <property type="gene ID" value="HCON_00165110"/>
</dbReference>
<dbReference type="InterPro" id="IPR018998">
    <property type="entry name" value="EndoU_C"/>
</dbReference>
<keyword evidence="11" id="KW-0732">Signal</keyword>
<feature type="domain" description="EndoU" evidence="13">
    <location>
        <begin position="22"/>
        <end position="281"/>
    </location>
</feature>
<dbReference type="GO" id="GO:0016787">
    <property type="term" value="F:hydrolase activity"/>
    <property type="evidence" value="ECO:0007669"/>
    <property type="project" value="UniProtKB-KW"/>
</dbReference>
<evidence type="ECO:0000256" key="10">
    <source>
        <dbReference type="ARBA" id="ARBA00023239"/>
    </source>
</evidence>
<name>A0A7I5EDJ8_HAECO</name>
<feature type="chain" id="PRO_5029938375" evidence="11">
    <location>
        <begin position="19"/>
        <end position="592"/>
    </location>
</feature>
<dbReference type="Pfam" id="PF09412">
    <property type="entry name" value="XendoU"/>
    <property type="match status" value="2"/>
</dbReference>
<keyword evidence="5 11" id="KW-0479">Metal-binding</keyword>
<evidence type="ECO:0000313" key="14">
    <source>
        <dbReference type="Proteomes" id="UP000025227"/>
    </source>
</evidence>
<dbReference type="AlphaFoldDB" id="A0A7I5EDJ8"/>
<comment type="cofactor">
    <cofactor evidence="1 11">
        <name>Mn(2+)</name>
        <dbReference type="ChEBI" id="CHEBI:29035"/>
    </cofactor>
</comment>
<protein>
    <submittedName>
        <fullName evidence="15">Endoribonuclease</fullName>
    </submittedName>
</protein>
<dbReference type="Proteomes" id="UP000025227">
    <property type="component" value="Unplaced"/>
</dbReference>
<evidence type="ECO:0000256" key="11">
    <source>
        <dbReference type="RuleBase" id="RU367085"/>
    </source>
</evidence>
<evidence type="ECO:0000256" key="12">
    <source>
        <dbReference type="SAM" id="MobiDB-lite"/>
    </source>
</evidence>
<feature type="region of interest" description="Disordered" evidence="12">
    <location>
        <begin position="280"/>
        <end position="328"/>
    </location>
</feature>
<dbReference type="OMA" id="NVFKWNG"/>
<keyword evidence="14" id="KW-1185">Reference proteome</keyword>
<proteinExistence type="inferred from homology"/>
<evidence type="ECO:0000313" key="15">
    <source>
        <dbReference type="WBParaSite" id="HCON_00165110-00001"/>
    </source>
</evidence>
<feature type="signal peptide" evidence="11">
    <location>
        <begin position="1"/>
        <end position="18"/>
    </location>
</feature>
<dbReference type="GO" id="GO:0046872">
    <property type="term" value="F:metal ion binding"/>
    <property type="evidence" value="ECO:0007669"/>
    <property type="project" value="UniProtKB-UniRule"/>
</dbReference>
<evidence type="ECO:0000256" key="6">
    <source>
        <dbReference type="ARBA" id="ARBA00022759"/>
    </source>
</evidence>
<keyword evidence="6 11" id="KW-0255">Endonuclease</keyword>
<keyword evidence="9 11" id="KW-0464">Manganese</keyword>
<keyword evidence="4 11" id="KW-0540">Nuclease</keyword>
<comment type="similarity">
    <text evidence="2 11">Belongs to the ENDOU family.</text>
</comment>
<feature type="compositionally biased region" description="Basic and acidic residues" evidence="12">
    <location>
        <begin position="291"/>
        <end position="306"/>
    </location>
</feature>